<keyword evidence="1" id="KW-0456">Lyase</keyword>
<keyword evidence="4" id="KW-1185">Reference proteome</keyword>
<dbReference type="RefSeq" id="WP_179428630.1">
    <property type="nucleotide sequence ID" value="NZ_JACBZP010000001.1"/>
</dbReference>
<gene>
    <name evidence="3" type="ORF">BJY26_002567</name>
</gene>
<dbReference type="AlphaFoldDB" id="A0A7Z0D3L8"/>
<evidence type="ECO:0000256" key="1">
    <source>
        <dbReference type="ARBA" id="ARBA00023239"/>
    </source>
</evidence>
<dbReference type="InterPro" id="IPR006680">
    <property type="entry name" value="Amidohydro-rel"/>
</dbReference>
<dbReference type="Proteomes" id="UP000539111">
    <property type="component" value="Unassembled WGS sequence"/>
</dbReference>
<dbReference type="Pfam" id="PF04909">
    <property type="entry name" value="Amidohydro_2"/>
    <property type="match status" value="1"/>
</dbReference>
<evidence type="ECO:0000313" key="3">
    <source>
        <dbReference type="EMBL" id="NYI68261.1"/>
    </source>
</evidence>
<dbReference type="InterPro" id="IPR032465">
    <property type="entry name" value="ACMSD"/>
</dbReference>
<name>A0A7Z0D3L8_9MICO</name>
<accession>A0A7Z0D3L8</accession>
<reference evidence="3 4" key="1">
    <citation type="submission" date="2020-07" db="EMBL/GenBank/DDBJ databases">
        <title>Sequencing the genomes of 1000 actinobacteria strains.</title>
        <authorList>
            <person name="Klenk H.-P."/>
        </authorList>
    </citation>
    <scope>NUCLEOTIDE SEQUENCE [LARGE SCALE GENOMIC DNA]</scope>
    <source>
        <strain evidence="3 4">DSM 26341</strain>
    </source>
</reference>
<dbReference type="PANTHER" id="PTHR21240">
    <property type="entry name" value="2-AMINO-3-CARBOXYLMUCONATE-6-SEMIALDEHYDE DECARBOXYLASE"/>
    <property type="match status" value="1"/>
</dbReference>
<evidence type="ECO:0000259" key="2">
    <source>
        <dbReference type="Pfam" id="PF04909"/>
    </source>
</evidence>
<dbReference type="GO" id="GO:0016831">
    <property type="term" value="F:carboxy-lyase activity"/>
    <property type="evidence" value="ECO:0007669"/>
    <property type="project" value="InterPro"/>
</dbReference>
<dbReference type="GO" id="GO:0016787">
    <property type="term" value="F:hydrolase activity"/>
    <property type="evidence" value="ECO:0007669"/>
    <property type="project" value="InterPro"/>
</dbReference>
<dbReference type="GO" id="GO:0019748">
    <property type="term" value="P:secondary metabolic process"/>
    <property type="evidence" value="ECO:0007669"/>
    <property type="project" value="TreeGrafter"/>
</dbReference>
<dbReference type="Gene3D" id="3.20.20.140">
    <property type="entry name" value="Metal-dependent hydrolases"/>
    <property type="match status" value="1"/>
</dbReference>
<protein>
    <recommendedName>
        <fullName evidence="2">Amidohydrolase-related domain-containing protein</fullName>
    </recommendedName>
</protein>
<organism evidence="3 4">
    <name type="scientific">Spelaeicoccus albus</name>
    <dbReference type="NCBI Taxonomy" id="1280376"/>
    <lineage>
        <taxon>Bacteria</taxon>
        <taxon>Bacillati</taxon>
        <taxon>Actinomycetota</taxon>
        <taxon>Actinomycetes</taxon>
        <taxon>Micrococcales</taxon>
        <taxon>Brevibacteriaceae</taxon>
        <taxon>Spelaeicoccus</taxon>
    </lineage>
</organism>
<dbReference type="SUPFAM" id="SSF51556">
    <property type="entry name" value="Metallo-dependent hydrolases"/>
    <property type="match status" value="1"/>
</dbReference>
<dbReference type="GO" id="GO:0005829">
    <property type="term" value="C:cytosol"/>
    <property type="evidence" value="ECO:0007669"/>
    <property type="project" value="TreeGrafter"/>
</dbReference>
<dbReference type="InterPro" id="IPR032466">
    <property type="entry name" value="Metal_Hydrolase"/>
</dbReference>
<dbReference type="PANTHER" id="PTHR21240:SF30">
    <property type="entry name" value="AMIDOHYDROLASE-RELATED DOMAIN-CONTAINING PROTEIN-RELATED"/>
    <property type="match status" value="1"/>
</dbReference>
<feature type="domain" description="Amidohydrolase-related" evidence="2">
    <location>
        <begin position="66"/>
        <end position="329"/>
    </location>
</feature>
<evidence type="ECO:0000313" key="4">
    <source>
        <dbReference type="Proteomes" id="UP000539111"/>
    </source>
</evidence>
<comment type="caution">
    <text evidence="3">The sequence shown here is derived from an EMBL/GenBank/DDBJ whole genome shotgun (WGS) entry which is preliminary data.</text>
</comment>
<dbReference type="EMBL" id="JACBZP010000001">
    <property type="protein sequence ID" value="NYI68261.1"/>
    <property type="molecule type" value="Genomic_DNA"/>
</dbReference>
<proteinExistence type="predicted"/>
<sequence>MPGDTTPLRIVGLEEHFVTTAVLDAGHALNPAGRDLAFIPASQGETSRLLLDVADGRLSVMDATGLDVAVLSLTTPGLQNLSAADAVRLQTGTNDTLAETVRSKPDRFQGLAALATQSGKGAATELRRAVAELGLDGAMLFGRTGGKNLDHPDFWPIFETAEALRVPLHLHPQSPPAAVRDAYYAGFGAAVSDGFATHGVGWHYDSGVQFLRLVLAGVFDRFPDLQVVIGHWGELVLFYLERIEHLAAMAGLELSMGQYVRRNLYVTPSGMRSERYLRWATEVIGADRIMFATDYPFEETSRDGARAFLEGADIPESDRELIAHGNWERLREGIVR</sequence>